<feature type="compositionally biased region" description="Gly residues" evidence="1">
    <location>
        <begin position="82"/>
        <end position="95"/>
    </location>
</feature>
<feature type="chain" id="PRO_5026030639" evidence="2">
    <location>
        <begin position="38"/>
        <end position="429"/>
    </location>
</feature>
<dbReference type="EMBL" id="JAAKZZ010000010">
    <property type="protein sequence ID" value="NGO67189.1"/>
    <property type="molecule type" value="Genomic_DNA"/>
</dbReference>
<dbReference type="InterPro" id="IPR029046">
    <property type="entry name" value="LolA/LolB/LppX"/>
</dbReference>
<gene>
    <name evidence="3" type="ORF">G5C65_02175</name>
</gene>
<dbReference type="Proteomes" id="UP000477722">
    <property type="component" value="Unassembled WGS sequence"/>
</dbReference>
<dbReference type="RefSeq" id="WP_165296848.1">
    <property type="nucleotide sequence ID" value="NZ_JAAKZZ010000010.1"/>
</dbReference>
<evidence type="ECO:0000313" key="3">
    <source>
        <dbReference type="EMBL" id="NGO67189.1"/>
    </source>
</evidence>
<feature type="compositionally biased region" description="Basic and acidic residues" evidence="1">
    <location>
        <begin position="96"/>
        <end position="107"/>
    </location>
</feature>
<protein>
    <submittedName>
        <fullName evidence="3">DUF2092 domain-containing protein</fullName>
    </submittedName>
</protein>
<dbReference type="Gene3D" id="2.50.20.10">
    <property type="entry name" value="Lipoprotein localisation LolA/LolB/LppX"/>
    <property type="match status" value="1"/>
</dbReference>
<organism evidence="3 4">
    <name type="scientific">Streptomyces boncukensis</name>
    <dbReference type="NCBI Taxonomy" id="2711219"/>
    <lineage>
        <taxon>Bacteria</taxon>
        <taxon>Bacillati</taxon>
        <taxon>Actinomycetota</taxon>
        <taxon>Actinomycetes</taxon>
        <taxon>Kitasatosporales</taxon>
        <taxon>Streptomycetaceae</taxon>
        <taxon>Streptomyces</taxon>
    </lineage>
</organism>
<dbReference type="PANTHER" id="PTHR37507:SF2">
    <property type="entry name" value="SPORULATION PROTEIN YDCC"/>
    <property type="match status" value="1"/>
</dbReference>
<keyword evidence="4" id="KW-1185">Reference proteome</keyword>
<dbReference type="SUPFAM" id="SSF89392">
    <property type="entry name" value="Prokaryotic lipoproteins and lipoprotein localization factors"/>
    <property type="match status" value="1"/>
</dbReference>
<proteinExistence type="predicted"/>
<dbReference type="PANTHER" id="PTHR37507">
    <property type="entry name" value="SPORULATION PROTEIN YDCC"/>
    <property type="match status" value="1"/>
</dbReference>
<accession>A0A6G4WPJ9</accession>
<dbReference type="InterPro" id="IPR052944">
    <property type="entry name" value="Sporulation_related"/>
</dbReference>
<dbReference type="AlphaFoldDB" id="A0A6G4WPJ9"/>
<evidence type="ECO:0000313" key="4">
    <source>
        <dbReference type="Proteomes" id="UP000477722"/>
    </source>
</evidence>
<name>A0A6G4WPJ9_9ACTN</name>
<evidence type="ECO:0000256" key="2">
    <source>
        <dbReference type="SAM" id="SignalP"/>
    </source>
</evidence>
<feature type="region of interest" description="Disordered" evidence="1">
    <location>
        <begin position="74"/>
        <end position="121"/>
    </location>
</feature>
<comment type="caution">
    <text evidence="3">The sequence shown here is derived from an EMBL/GenBank/DDBJ whole genome shotgun (WGS) entry which is preliminary data.</text>
</comment>
<keyword evidence="2" id="KW-0732">Signal</keyword>
<feature type="signal peptide" evidence="2">
    <location>
        <begin position="1"/>
        <end position="37"/>
    </location>
</feature>
<reference evidence="3 4" key="1">
    <citation type="submission" date="2020-02" db="EMBL/GenBank/DDBJ databases">
        <title>Whole-genome analyses of novel actinobacteria.</title>
        <authorList>
            <person name="Sahin N."/>
            <person name="Tatar D."/>
        </authorList>
    </citation>
    <scope>NUCLEOTIDE SEQUENCE [LARGE SCALE GENOMIC DNA]</scope>
    <source>
        <strain evidence="3 4">SB3404</strain>
    </source>
</reference>
<evidence type="ECO:0000256" key="1">
    <source>
        <dbReference type="SAM" id="MobiDB-lite"/>
    </source>
</evidence>
<sequence>MAQISPNTPRRKALRYGVPVAIAGVAAVTAAMVPALADSGSPDLPKITAKDLVKKMAKSDVDQISGTVKIETDLGLPSLPGSSGGQGGGLFGGRHGGPDEEKGKDSGDSGDSGDGKSSAAPQEKLMQLASGEHRLRVASDGPDKQRLSVVEDAAEYSLVRNGGELWAYDSASNTAWHSDLPQGDAKKSPRHGGMADLTPDKVAKEALEAAEKSGTSVSVDGTAKVAGRDAYQLVLKPKGKGAADSTVKEIRIAVDGDNGAPLKFTLSPKEGGKAAVDVAYTKVDFGKPSASTFDFKPPKGTKVTEGKLDRKARGAERNAKPDLTGFGILGGDVSDWGKVAKIDMPRVAGSLIDKDKIQVPPNGLSVDGKGGAQIEKFLDGLTDEVKGDFGTGRVFHTRMVNALMTEDGTLYVGAVSKDGLLKAANADAK</sequence>